<keyword evidence="2" id="KW-0611">Plant defense</keyword>
<feature type="domain" description="Disease resistance protein winged helix" evidence="5">
    <location>
        <begin position="427"/>
        <end position="502"/>
    </location>
</feature>
<dbReference type="InterPro" id="IPR055414">
    <property type="entry name" value="LRR_R13L4/SHOC2-like"/>
</dbReference>
<dbReference type="AlphaFoldDB" id="A0AAD7M669"/>
<comment type="caution">
    <text evidence="7">The sequence shown here is derived from an EMBL/GenBank/DDBJ whole genome shotgun (WGS) entry which is preliminary data.</text>
</comment>
<evidence type="ECO:0000259" key="4">
    <source>
        <dbReference type="Pfam" id="PF00931"/>
    </source>
</evidence>
<dbReference type="Gene3D" id="1.10.10.10">
    <property type="entry name" value="Winged helix-like DNA-binding domain superfamily/Winged helix DNA-binding domain"/>
    <property type="match status" value="1"/>
</dbReference>
<dbReference type="SUPFAM" id="SSF52058">
    <property type="entry name" value="L domain-like"/>
    <property type="match status" value="1"/>
</dbReference>
<proteinExistence type="predicted"/>
<reference evidence="7" key="1">
    <citation type="journal article" date="2023" name="Science">
        <title>Elucidation of the pathway for biosynthesis of saponin adjuvants from the soapbark tree.</title>
        <authorList>
            <person name="Reed J."/>
            <person name="Orme A."/>
            <person name="El-Demerdash A."/>
            <person name="Owen C."/>
            <person name="Martin L.B.B."/>
            <person name="Misra R.C."/>
            <person name="Kikuchi S."/>
            <person name="Rejzek M."/>
            <person name="Martin A.C."/>
            <person name="Harkess A."/>
            <person name="Leebens-Mack J."/>
            <person name="Louveau T."/>
            <person name="Stephenson M.J."/>
            <person name="Osbourn A."/>
        </authorList>
    </citation>
    <scope>NUCLEOTIDE SEQUENCE</scope>
    <source>
        <strain evidence="7">S10</strain>
    </source>
</reference>
<evidence type="ECO:0000256" key="3">
    <source>
        <dbReference type="SAM" id="MobiDB-lite"/>
    </source>
</evidence>
<dbReference type="Gene3D" id="1.10.8.430">
    <property type="entry name" value="Helical domain of apoptotic protease-activating factors"/>
    <property type="match status" value="1"/>
</dbReference>
<accession>A0AAD7M669</accession>
<dbReference type="GO" id="GO:0043531">
    <property type="term" value="F:ADP binding"/>
    <property type="evidence" value="ECO:0007669"/>
    <property type="project" value="InterPro"/>
</dbReference>
<sequence>MTTALQIQLVTVIDKLTDQLLSKVRLVPYQREVDSVIKELKNLEELSRDKRRVKILSREDWQFQCLKVVFQVEDIVDTFLIQELMLQKRPKRILKIKKVRPLISLTSIWTQLHFDHELKLASKHLTDLLLKVKDIDGDHDGPPAPAASAGASSSKDDGENDLSDIVGFEEETKKLCSGLITKYGSFLVVALTGMAGSGKTTVARMVFNREETKKHFMLRAWVQVPRGSYDLSYLLERIIEQFSSTKLEEEKSIVSSSPDELKKRLEELIGRHKFLIVFDDIWDSNFWVTVRDAIPSGRIGSVLLISQNSYYVSYATQSHVEVHRLSDDDSWKLFLKKVHTTEDEFNKTELSQNVYLKEKILRKCDGLPLAIVILGNLLSTKQSSQSEWFKVIDDPSTFAQSSFFSFFESNFDQLTLQLKRCFLYMSLFPRASDIHLKRLYRLWIAEGFMDDYEKHHQRTPEDLAGIYIAELFTVNLLEVTEGRSLTGPTKKCRIPGLMYDFIQAKSMDLGYAYVHHRNFYYDNIITRSSFAPNVRRLVQYSDIKNYLSVSVPDDVQSIRSYISFDTRKRDGPTLQVGVFLNRIMAKRGFGLLRVIDLECVYKPVLPETIGKLFLHLRYLGLRWTFLDSLPASVGDLPYLETLDVKHTNITNLPSSIWKAKNLRHFYVNEVHVDTSIQLGSSSGSLANLQTLWGLVIGINSPMVNGLQSLTNLRKLGVTCHPEPMKAVIDSISHLKDLKSLRLRSVDEYGLPSNLELGDMREHSELTDLYLLGVLPKALNLEQLPKGLRVLTLSVSNLTEDPMPILGNMGFLNVLKLYGRSYLGKKMTCLAYSFNLLKVLKIWKLENLEEWNIENGALSWLQELEIRCCNRLKVVSGLKGRYFLDLTLTSMPEDLVKNIKACFQGSDSRVVIKENKWVFADASQDGM</sequence>
<dbReference type="Gene3D" id="3.40.50.300">
    <property type="entry name" value="P-loop containing nucleotide triphosphate hydrolases"/>
    <property type="match status" value="1"/>
</dbReference>
<dbReference type="InterPro" id="IPR036388">
    <property type="entry name" value="WH-like_DNA-bd_sf"/>
</dbReference>
<dbReference type="SUPFAM" id="SSF52540">
    <property type="entry name" value="P-loop containing nucleoside triphosphate hydrolases"/>
    <property type="match status" value="1"/>
</dbReference>
<dbReference type="InterPro" id="IPR058922">
    <property type="entry name" value="WHD_DRP"/>
</dbReference>
<dbReference type="Pfam" id="PF23559">
    <property type="entry name" value="WHD_DRP"/>
    <property type="match status" value="1"/>
</dbReference>
<dbReference type="KEGG" id="qsa:O6P43_008670"/>
<evidence type="ECO:0000313" key="8">
    <source>
        <dbReference type="Proteomes" id="UP001163823"/>
    </source>
</evidence>
<protein>
    <submittedName>
        <fullName evidence="7">Disease resistance protein</fullName>
    </submittedName>
</protein>
<dbReference type="PANTHER" id="PTHR23155">
    <property type="entry name" value="DISEASE RESISTANCE PROTEIN RP"/>
    <property type="match status" value="1"/>
</dbReference>
<dbReference type="EMBL" id="JARAOO010000004">
    <property type="protein sequence ID" value="KAJ7970488.1"/>
    <property type="molecule type" value="Genomic_DNA"/>
</dbReference>
<gene>
    <name evidence="7" type="ORF">O6P43_008670</name>
</gene>
<dbReference type="InterPro" id="IPR002182">
    <property type="entry name" value="NB-ARC"/>
</dbReference>
<keyword evidence="8" id="KW-1185">Reference proteome</keyword>
<evidence type="ECO:0000259" key="5">
    <source>
        <dbReference type="Pfam" id="PF23559"/>
    </source>
</evidence>
<organism evidence="7 8">
    <name type="scientific">Quillaja saponaria</name>
    <name type="common">Soap bark tree</name>
    <dbReference type="NCBI Taxonomy" id="32244"/>
    <lineage>
        <taxon>Eukaryota</taxon>
        <taxon>Viridiplantae</taxon>
        <taxon>Streptophyta</taxon>
        <taxon>Embryophyta</taxon>
        <taxon>Tracheophyta</taxon>
        <taxon>Spermatophyta</taxon>
        <taxon>Magnoliopsida</taxon>
        <taxon>eudicotyledons</taxon>
        <taxon>Gunneridae</taxon>
        <taxon>Pentapetalae</taxon>
        <taxon>rosids</taxon>
        <taxon>fabids</taxon>
        <taxon>Fabales</taxon>
        <taxon>Quillajaceae</taxon>
        <taxon>Quillaja</taxon>
    </lineage>
</organism>
<dbReference type="Proteomes" id="UP001163823">
    <property type="component" value="Chromosome 4"/>
</dbReference>
<evidence type="ECO:0000256" key="1">
    <source>
        <dbReference type="ARBA" id="ARBA00022737"/>
    </source>
</evidence>
<dbReference type="Gene3D" id="3.80.10.10">
    <property type="entry name" value="Ribonuclease Inhibitor"/>
    <property type="match status" value="2"/>
</dbReference>
<keyword evidence="1" id="KW-0677">Repeat</keyword>
<dbReference type="InterPro" id="IPR042197">
    <property type="entry name" value="Apaf_helical"/>
</dbReference>
<dbReference type="InterPro" id="IPR044974">
    <property type="entry name" value="Disease_R_plants"/>
</dbReference>
<evidence type="ECO:0000256" key="2">
    <source>
        <dbReference type="ARBA" id="ARBA00022821"/>
    </source>
</evidence>
<dbReference type="GO" id="GO:0098542">
    <property type="term" value="P:defense response to other organism"/>
    <property type="evidence" value="ECO:0007669"/>
    <property type="project" value="TreeGrafter"/>
</dbReference>
<feature type="domain" description="Disease resistance R13L4/SHOC-2-like LRR" evidence="6">
    <location>
        <begin position="585"/>
        <end position="903"/>
    </location>
</feature>
<dbReference type="Pfam" id="PF00931">
    <property type="entry name" value="NB-ARC"/>
    <property type="match status" value="1"/>
</dbReference>
<dbReference type="InterPro" id="IPR027417">
    <property type="entry name" value="P-loop_NTPase"/>
</dbReference>
<dbReference type="PRINTS" id="PR00364">
    <property type="entry name" value="DISEASERSIST"/>
</dbReference>
<evidence type="ECO:0000313" key="7">
    <source>
        <dbReference type="EMBL" id="KAJ7970488.1"/>
    </source>
</evidence>
<evidence type="ECO:0000259" key="6">
    <source>
        <dbReference type="Pfam" id="PF23598"/>
    </source>
</evidence>
<feature type="region of interest" description="Disordered" evidence="3">
    <location>
        <begin position="140"/>
        <end position="162"/>
    </location>
</feature>
<name>A0AAD7M669_QUISA</name>
<dbReference type="PANTHER" id="PTHR23155:SF955">
    <property type="entry name" value="AAA+ ATPASE DOMAIN-CONTAINING PROTEIN"/>
    <property type="match status" value="1"/>
</dbReference>
<feature type="domain" description="NB-ARC" evidence="4">
    <location>
        <begin position="171"/>
        <end position="343"/>
    </location>
</feature>
<dbReference type="Pfam" id="PF23598">
    <property type="entry name" value="LRR_14"/>
    <property type="match status" value="1"/>
</dbReference>
<dbReference type="InterPro" id="IPR032675">
    <property type="entry name" value="LRR_dom_sf"/>
</dbReference>